<feature type="compositionally biased region" description="Polar residues" evidence="1">
    <location>
        <begin position="181"/>
        <end position="193"/>
    </location>
</feature>
<reference evidence="2" key="2">
    <citation type="submission" date="2021-10" db="EMBL/GenBank/DDBJ databases">
        <title>Phylogenomics reveals ancestral predisposition of the termite-cultivated fungus Termitomyces towards a domesticated lifestyle.</title>
        <authorList>
            <person name="Auxier B."/>
            <person name="Grum-Grzhimaylo A."/>
            <person name="Cardenas M.E."/>
            <person name="Lodge J.D."/>
            <person name="Laessoe T."/>
            <person name="Pedersen O."/>
            <person name="Smith M.E."/>
            <person name="Kuyper T.W."/>
            <person name="Franco-Molano E.A."/>
            <person name="Baroni T.J."/>
            <person name="Aanen D.K."/>
        </authorList>
    </citation>
    <scope>NUCLEOTIDE SEQUENCE</scope>
    <source>
        <strain evidence="2">D49</strain>
    </source>
</reference>
<name>A0A9P7GTB4_9AGAR</name>
<dbReference type="EMBL" id="JABCKI010000115">
    <property type="protein sequence ID" value="KAG5652572.1"/>
    <property type="molecule type" value="Genomic_DNA"/>
</dbReference>
<protein>
    <recommendedName>
        <fullName evidence="4">Exosome complex protein</fullName>
    </recommendedName>
</protein>
<feature type="compositionally biased region" description="Basic and acidic residues" evidence="1">
    <location>
        <begin position="151"/>
        <end position="162"/>
    </location>
</feature>
<accession>A0A9P7GTB4</accession>
<dbReference type="Proteomes" id="UP000717328">
    <property type="component" value="Unassembled WGS sequence"/>
</dbReference>
<evidence type="ECO:0000313" key="3">
    <source>
        <dbReference type="Proteomes" id="UP000717328"/>
    </source>
</evidence>
<feature type="compositionally biased region" description="Polar residues" evidence="1">
    <location>
        <begin position="214"/>
        <end position="227"/>
    </location>
</feature>
<proteinExistence type="predicted"/>
<feature type="compositionally biased region" description="Acidic residues" evidence="1">
    <location>
        <begin position="127"/>
        <end position="150"/>
    </location>
</feature>
<evidence type="ECO:0000256" key="1">
    <source>
        <dbReference type="SAM" id="MobiDB-lite"/>
    </source>
</evidence>
<dbReference type="AlphaFoldDB" id="A0A9P7GTB4"/>
<sequence length="248" mass="26999">MANQTDRAKGKLATLSSSFDDLEAILDPLFAQTLPESIVGLEPIQQAKLQTVLPYLVYDLVFKRVEIDKGAAQRFIKNAITQASYGKAPTPEEEAPGPSSSTRVQAKITSKMLERQLYEKRLKEQDANDSEEEEMQVFDGEDGNTMDVDEEPSKKGKGKAKEVPLNGDEPAKGRYGDDVPTSANSPLSGTSTPDSRHSKKRTIDDTAPELVPAKQTSDADSKTNSPAPGSKKKSKKVKKKSSKKSLTT</sequence>
<feature type="region of interest" description="Disordered" evidence="1">
    <location>
        <begin position="121"/>
        <end position="248"/>
    </location>
</feature>
<comment type="caution">
    <text evidence="2">The sequence shown here is derived from an EMBL/GenBank/DDBJ whole genome shotgun (WGS) entry which is preliminary data.</text>
</comment>
<evidence type="ECO:0008006" key="4">
    <source>
        <dbReference type="Google" id="ProtNLM"/>
    </source>
</evidence>
<feature type="region of interest" description="Disordered" evidence="1">
    <location>
        <begin position="84"/>
        <end position="106"/>
    </location>
</feature>
<evidence type="ECO:0000313" key="2">
    <source>
        <dbReference type="EMBL" id="KAG5652572.1"/>
    </source>
</evidence>
<feature type="compositionally biased region" description="Basic residues" evidence="1">
    <location>
        <begin position="230"/>
        <end position="248"/>
    </location>
</feature>
<gene>
    <name evidence="2" type="ORF">H0H81_004532</name>
</gene>
<reference evidence="2" key="1">
    <citation type="submission" date="2021-02" db="EMBL/GenBank/DDBJ databases">
        <authorList>
            <person name="Nieuwenhuis M."/>
            <person name="Van De Peppel L.J.J."/>
        </authorList>
    </citation>
    <scope>NUCLEOTIDE SEQUENCE</scope>
    <source>
        <strain evidence="2">D49</strain>
    </source>
</reference>
<keyword evidence="3" id="KW-1185">Reference proteome</keyword>
<dbReference type="OrthoDB" id="1421013at2759"/>
<organism evidence="2 3">
    <name type="scientific">Sphagnurus paluster</name>
    <dbReference type="NCBI Taxonomy" id="117069"/>
    <lineage>
        <taxon>Eukaryota</taxon>
        <taxon>Fungi</taxon>
        <taxon>Dikarya</taxon>
        <taxon>Basidiomycota</taxon>
        <taxon>Agaricomycotina</taxon>
        <taxon>Agaricomycetes</taxon>
        <taxon>Agaricomycetidae</taxon>
        <taxon>Agaricales</taxon>
        <taxon>Tricholomatineae</taxon>
        <taxon>Lyophyllaceae</taxon>
        <taxon>Sphagnurus</taxon>
    </lineage>
</organism>